<dbReference type="InterPro" id="IPR029060">
    <property type="entry name" value="PIN-like_dom_sf"/>
</dbReference>
<keyword evidence="2" id="KW-1185">Reference proteome</keyword>
<dbReference type="RefSeq" id="WP_165339964.1">
    <property type="nucleotide sequence ID" value="NZ_JAAKZX010000037.1"/>
</dbReference>
<name>A0ABX0DPB6_9ACTN</name>
<evidence type="ECO:0000313" key="2">
    <source>
        <dbReference type="Proteomes" id="UP001518140"/>
    </source>
</evidence>
<protein>
    <submittedName>
        <fullName evidence="1">Twitching motility protein PilT</fullName>
    </submittedName>
</protein>
<dbReference type="EMBL" id="JAAKZX010000037">
    <property type="protein sequence ID" value="NGO43357.1"/>
    <property type="molecule type" value="Genomic_DNA"/>
</dbReference>
<evidence type="ECO:0000313" key="1">
    <source>
        <dbReference type="EMBL" id="NGO43357.1"/>
    </source>
</evidence>
<comment type="caution">
    <text evidence="1">The sequence shown here is derived from an EMBL/GenBank/DDBJ whole genome shotgun (WGS) entry which is preliminary data.</text>
</comment>
<reference evidence="1 2" key="1">
    <citation type="submission" date="2020-02" db="EMBL/GenBank/DDBJ databases">
        <title>Whole-genome analyses of novel actinobacteria.</title>
        <authorList>
            <person name="Sahin N."/>
            <person name="Tokatli A."/>
        </authorList>
    </citation>
    <scope>NUCLEOTIDE SEQUENCE [LARGE SCALE GENOMIC DNA]</scope>
    <source>
        <strain evidence="1 2">YC419</strain>
    </source>
</reference>
<gene>
    <name evidence="1" type="ORF">G6048_14700</name>
</gene>
<dbReference type="SUPFAM" id="SSF88723">
    <property type="entry name" value="PIN domain-like"/>
    <property type="match status" value="1"/>
</dbReference>
<dbReference type="Gene3D" id="3.40.50.1010">
    <property type="entry name" value="5'-nuclease"/>
    <property type="match status" value="1"/>
</dbReference>
<accession>A0ABX0DPB6</accession>
<dbReference type="Proteomes" id="UP001518140">
    <property type="component" value="Unassembled WGS sequence"/>
</dbReference>
<proteinExistence type="predicted"/>
<organism evidence="1 2">
    <name type="scientific">Streptomyces ureilyticus</name>
    <dbReference type="NCBI Taxonomy" id="1775131"/>
    <lineage>
        <taxon>Bacteria</taxon>
        <taxon>Bacillati</taxon>
        <taxon>Actinomycetota</taxon>
        <taxon>Actinomycetes</taxon>
        <taxon>Kitasatosporales</taxon>
        <taxon>Streptomycetaceae</taxon>
        <taxon>Streptomyces</taxon>
    </lineage>
</organism>
<sequence>MKHVVYDSGALIAAAKNNQRFLWRHREALASGVSVLVPAGVLAQCWDERASAARLHRVLNGCEILPLTEMAAKAAGALCRRNGTSDVVDASVVLASIAYDEAPIVTDDLGDIRDLVECANRKRIRVERP</sequence>